<dbReference type="Proteomes" id="UP001209878">
    <property type="component" value="Unassembled WGS sequence"/>
</dbReference>
<name>A0AAD9NVG7_RIDPI</name>
<evidence type="ECO:0000313" key="2">
    <source>
        <dbReference type="Proteomes" id="UP001209878"/>
    </source>
</evidence>
<dbReference type="AlphaFoldDB" id="A0AAD9NVG7"/>
<dbReference type="EMBL" id="JAODUO010000355">
    <property type="protein sequence ID" value="KAK2182393.1"/>
    <property type="molecule type" value="Genomic_DNA"/>
</dbReference>
<evidence type="ECO:0000313" key="1">
    <source>
        <dbReference type="EMBL" id="KAK2182393.1"/>
    </source>
</evidence>
<protein>
    <submittedName>
        <fullName evidence="1">Uncharacterized protein</fullName>
    </submittedName>
</protein>
<keyword evidence="2" id="KW-1185">Reference proteome</keyword>
<gene>
    <name evidence="1" type="ORF">NP493_356g00020</name>
</gene>
<accession>A0AAD9NVG7</accession>
<dbReference type="PANTHER" id="PTHR33332">
    <property type="entry name" value="REVERSE TRANSCRIPTASE DOMAIN-CONTAINING PROTEIN"/>
    <property type="match status" value="1"/>
</dbReference>
<comment type="caution">
    <text evidence="1">The sequence shown here is derived from an EMBL/GenBank/DDBJ whole genome shotgun (WGS) entry which is preliminary data.</text>
</comment>
<organism evidence="1 2">
    <name type="scientific">Ridgeia piscesae</name>
    <name type="common">Tubeworm</name>
    <dbReference type="NCBI Taxonomy" id="27915"/>
    <lineage>
        <taxon>Eukaryota</taxon>
        <taxon>Metazoa</taxon>
        <taxon>Spiralia</taxon>
        <taxon>Lophotrochozoa</taxon>
        <taxon>Annelida</taxon>
        <taxon>Polychaeta</taxon>
        <taxon>Sedentaria</taxon>
        <taxon>Canalipalpata</taxon>
        <taxon>Sabellida</taxon>
        <taxon>Siboglinidae</taxon>
        <taxon>Ridgeia</taxon>
    </lineage>
</organism>
<sequence>MTSHISTICRTAYMHLHNISHIRRYLTIDATKALVHAFVTSRLDYGNALLIGLPRDQINKLQRIQNMAARVITFTPRRDHITPVLKDLHWLPVKCRIEYKILLHVYRCLNGMAPLYLANLLKRQSPGRTRSSEQHLLDIPRTKLASFSDRSIRVVGPRLWNALPIDIKCCGTLSAFRKALKTHIFKAYYC</sequence>
<proteinExistence type="predicted"/>
<reference evidence="1" key="1">
    <citation type="journal article" date="2023" name="Mol. Biol. Evol.">
        <title>Third-Generation Sequencing Reveals the Adaptive Role of the Epigenome in Three Deep-Sea Polychaetes.</title>
        <authorList>
            <person name="Perez M."/>
            <person name="Aroh O."/>
            <person name="Sun Y."/>
            <person name="Lan Y."/>
            <person name="Juniper S.K."/>
            <person name="Young C.R."/>
            <person name="Angers B."/>
            <person name="Qian P.Y."/>
        </authorList>
    </citation>
    <scope>NUCLEOTIDE SEQUENCE</scope>
    <source>
        <strain evidence="1">R07B-5</strain>
    </source>
</reference>